<comment type="caution">
    <text evidence="2">The sequence shown here is derived from an EMBL/GenBank/DDBJ whole genome shotgun (WGS) entry which is preliminary data.</text>
</comment>
<accession>A0ABP5PFE8</accession>
<feature type="compositionally biased region" description="Basic residues" evidence="1">
    <location>
        <begin position="29"/>
        <end position="43"/>
    </location>
</feature>
<protein>
    <submittedName>
        <fullName evidence="2">Uncharacterized protein</fullName>
    </submittedName>
</protein>
<dbReference type="EMBL" id="BAAAQX010000016">
    <property type="protein sequence ID" value="GAA2210481.1"/>
    <property type="molecule type" value="Genomic_DNA"/>
</dbReference>
<keyword evidence="3" id="KW-1185">Reference proteome</keyword>
<proteinExistence type="predicted"/>
<gene>
    <name evidence="2" type="ORF">GCM10009850_059400</name>
</gene>
<feature type="region of interest" description="Disordered" evidence="1">
    <location>
        <begin position="18"/>
        <end position="54"/>
    </location>
</feature>
<dbReference type="Proteomes" id="UP001499843">
    <property type="component" value="Unassembled WGS sequence"/>
</dbReference>
<name>A0ABP5PFE8_9ACTN</name>
<evidence type="ECO:0000313" key="2">
    <source>
        <dbReference type="EMBL" id="GAA2210481.1"/>
    </source>
</evidence>
<evidence type="ECO:0000313" key="3">
    <source>
        <dbReference type="Proteomes" id="UP001499843"/>
    </source>
</evidence>
<evidence type="ECO:0000256" key="1">
    <source>
        <dbReference type="SAM" id="MobiDB-lite"/>
    </source>
</evidence>
<sequence length="83" mass="9244">MAVLTDLRTRSQSRAFARMADRRTSARMTGHRTSARMTGHRTSARMTDPRASGRVADQSFVMRTASAITYPVVEVQRLTPTTS</sequence>
<organism evidence="2 3">
    <name type="scientific">Nonomuraea monospora</name>
    <dbReference type="NCBI Taxonomy" id="568818"/>
    <lineage>
        <taxon>Bacteria</taxon>
        <taxon>Bacillati</taxon>
        <taxon>Actinomycetota</taxon>
        <taxon>Actinomycetes</taxon>
        <taxon>Streptosporangiales</taxon>
        <taxon>Streptosporangiaceae</taxon>
        <taxon>Nonomuraea</taxon>
    </lineage>
</organism>
<reference evidence="3" key="1">
    <citation type="journal article" date="2019" name="Int. J. Syst. Evol. Microbiol.">
        <title>The Global Catalogue of Microorganisms (GCM) 10K type strain sequencing project: providing services to taxonomists for standard genome sequencing and annotation.</title>
        <authorList>
            <consortium name="The Broad Institute Genomics Platform"/>
            <consortium name="The Broad Institute Genome Sequencing Center for Infectious Disease"/>
            <person name="Wu L."/>
            <person name="Ma J."/>
        </authorList>
    </citation>
    <scope>NUCLEOTIDE SEQUENCE [LARGE SCALE GENOMIC DNA]</scope>
    <source>
        <strain evidence="3">JCM 16114</strain>
    </source>
</reference>